<organism evidence="2 3">
    <name type="scientific">Clostridium argentinense CDC 2741</name>
    <dbReference type="NCBI Taxonomy" id="1418104"/>
    <lineage>
        <taxon>Bacteria</taxon>
        <taxon>Bacillati</taxon>
        <taxon>Bacillota</taxon>
        <taxon>Clostridia</taxon>
        <taxon>Eubacteriales</taxon>
        <taxon>Clostridiaceae</taxon>
        <taxon>Clostridium</taxon>
    </lineage>
</organism>
<dbReference type="PANTHER" id="PTHR43155">
    <property type="entry name" value="CYCLIC DI-GMP PHOSPHODIESTERASE PA4108-RELATED"/>
    <property type="match status" value="1"/>
</dbReference>
<dbReference type="EMBL" id="AYSO01000020">
    <property type="protein sequence ID" value="KIE44693.1"/>
    <property type="molecule type" value="Genomic_DNA"/>
</dbReference>
<protein>
    <recommendedName>
        <fullName evidence="1">HD-GYP domain-containing protein</fullName>
    </recommendedName>
</protein>
<dbReference type="Proteomes" id="UP000031366">
    <property type="component" value="Unassembled WGS sequence"/>
</dbReference>
<dbReference type="InterPro" id="IPR003607">
    <property type="entry name" value="HD/PDEase_dom"/>
</dbReference>
<evidence type="ECO:0000313" key="2">
    <source>
        <dbReference type="EMBL" id="KIE44693.1"/>
    </source>
</evidence>
<dbReference type="SUPFAM" id="SSF109604">
    <property type="entry name" value="HD-domain/PDEase-like"/>
    <property type="match status" value="1"/>
</dbReference>
<dbReference type="OrthoDB" id="9804747at2"/>
<dbReference type="InterPro" id="IPR006675">
    <property type="entry name" value="HDIG_dom"/>
</dbReference>
<dbReference type="NCBIfam" id="TIGR00277">
    <property type="entry name" value="HDIG"/>
    <property type="match status" value="1"/>
</dbReference>
<proteinExistence type="predicted"/>
<comment type="caution">
    <text evidence="2">The sequence shown here is derived from an EMBL/GenBank/DDBJ whole genome shotgun (WGS) entry which is preliminary data.</text>
</comment>
<feature type="domain" description="HD-GYP" evidence="1">
    <location>
        <begin position="1"/>
        <end position="175"/>
    </location>
</feature>
<dbReference type="Gene3D" id="1.10.3210.10">
    <property type="entry name" value="Hypothetical protein af1432"/>
    <property type="match status" value="1"/>
</dbReference>
<evidence type="ECO:0000259" key="1">
    <source>
        <dbReference type="PROSITE" id="PS51832"/>
    </source>
</evidence>
<dbReference type="PANTHER" id="PTHR43155:SF2">
    <property type="entry name" value="CYCLIC DI-GMP PHOSPHODIESTERASE PA4108"/>
    <property type="match status" value="1"/>
</dbReference>
<dbReference type="RefSeq" id="WP_052268234.1">
    <property type="nucleotide sequence ID" value="NZ_AYSO01000020.1"/>
</dbReference>
<dbReference type="CDD" id="cd00077">
    <property type="entry name" value="HDc"/>
    <property type="match status" value="1"/>
</dbReference>
<dbReference type="PROSITE" id="PS51832">
    <property type="entry name" value="HD_GYP"/>
    <property type="match status" value="1"/>
</dbReference>
<dbReference type="Pfam" id="PF13487">
    <property type="entry name" value="HD_5"/>
    <property type="match status" value="1"/>
</dbReference>
<dbReference type="AlphaFoldDB" id="A0A0C1TZH1"/>
<reference evidence="2 3" key="1">
    <citation type="journal article" date="2015" name="Infect. Genet. Evol.">
        <title>Genomic sequences of six botulinum neurotoxin-producing strains representing three clostridial species illustrate the mobility and diversity of botulinum neurotoxin genes.</title>
        <authorList>
            <person name="Smith T.J."/>
            <person name="Hill K.K."/>
            <person name="Xie G."/>
            <person name="Foley B.T."/>
            <person name="Williamson C.H."/>
            <person name="Foster J.T."/>
            <person name="Johnson S.L."/>
            <person name="Chertkov O."/>
            <person name="Teshima H."/>
            <person name="Gibbons H.S."/>
            <person name="Johnsky L.A."/>
            <person name="Karavis M.A."/>
            <person name="Smith L.A."/>
        </authorList>
    </citation>
    <scope>NUCLEOTIDE SEQUENCE [LARGE SCALE GENOMIC DNA]</scope>
    <source>
        <strain evidence="2 3">CDC 2741</strain>
    </source>
</reference>
<gene>
    <name evidence="2" type="ORF">U732_56</name>
</gene>
<evidence type="ECO:0000313" key="3">
    <source>
        <dbReference type="Proteomes" id="UP000031366"/>
    </source>
</evidence>
<name>A0A0C1TZH1_9CLOT</name>
<sequence length="175" mass="20759">MNDIELHCIRVSYLAYNFAKYLNLAEREQFALKEAGALHDFGKLYIDRDILFKKETLNRNEIFIIKQHPILGYDVLKNIKIDSNVLRVILEHHERVDGSGYPNGLRNDEIFYMSKIISLCDSFDAMINIRCYKDKLTFIESMLEIENNLNHQFDEFYGLKFISFLKENKSKLIYM</sequence>
<keyword evidence="3" id="KW-1185">Reference proteome</keyword>
<dbReference type="InterPro" id="IPR037522">
    <property type="entry name" value="HD_GYP_dom"/>
</dbReference>
<accession>A0A0C1TZH1</accession>